<sequence length="252" mass="27765">MKFKNLQLPNLRTHIKTVHRDIKHLICQLCRPFVLTRNPADFARHRAEKHTSPQSAPLPRIILTLASSLPALSRPITPARITLVPLTTLRRARPTPTTPSPLASSFIVHAKPPCSESTDLEALLPPCCDDCYVVPKPYLKTHSSLIPTLHDFLRDECGIELIPHHPTHHRLPSLLTSSPESELMSSGSSSSSLSTSGFSPPISQTTTSATTLQWPGSVSTPNPMSDTEYSRFRFIGRNVVSTHLDSQVLPTP</sequence>
<feature type="compositionally biased region" description="Polar residues" evidence="1">
    <location>
        <begin position="204"/>
        <end position="225"/>
    </location>
</feature>
<name>A0A284S670_ARMOS</name>
<feature type="compositionally biased region" description="Low complexity" evidence="1">
    <location>
        <begin position="172"/>
        <end position="203"/>
    </location>
</feature>
<evidence type="ECO:0000256" key="1">
    <source>
        <dbReference type="SAM" id="MobiDB-lite"/>
    </source>
</evidence>
<evidence type="ECO:0000313" key="3">
    <source>
        <dbReference type="Proteomes" id="UP000219338"/>
    </source>
</evidence>
<keyword evidence="3" id="KW-1185">Reference proteome</keyword>
<reference evidence="3" key="1">
    <citation type="journal article" date="2017" name="Nat. Ecol. Evol.">
        <title>Genome expansion and lineage-specific genetic innovations in the forest pathogenic fungi Armillaria.</title>
        <authorList>
            <person name="Sipos G."/>
            <person name="Prasanna A.N."/>
            <person name="Walter M.C."/>
            <person name="O'Connor E."/>
            <person name="Balint B."/>
            <person name="Krizsan K."/>
            <person name="Kiss B."/>
            <person name="Hess J."/>
            <person name="Varga T."/>
            <person name="Slot J."/>
            <person name="Riley R."/>
            <person name="Boka B."/>
            <person name="Rigling D."/>
            <person name="Barry K."/>
            <person name="Lee J."/>
            <person name="Mihaltcheva S."/>
            <person name="LaButti K."/>
            <person name="Lipzen A."/>
            <person name="Waldron R."/>
            <person name="Moloney N.M."/>
            <person name="Sperisen C."/>
            <person name="Kredics L."/>
            <person name="Vagvoelgyi C."/>
            <person name="Patrignani A."/>
            <person name="Fitzpatrick D."/>
            <person name="Nagy I."/>
            <person name="Doyle S."/>
            <person name="Anderson J.B."/>
            <person name="Grigoriev I.V."/>
            <person name="Gueldener U."/>
            <person name="Muensterkoetter M."/>
            <person name="Nagy L.G."/>
        </authorList>
    </citation>
    <scope>NUCLEOTIDE SEQUENCE [LARGE SCALE GENOMIC DNA]</scope>
    <source>
        <strain evidence="3">C18/9</strain>
    </source>
</reference>
<dbReference type="OrthoDB" id="3033780at2759"/>
<feature type="region of interest" description="Disordered" evidence="1">
    <location>
        <begin position="171"/>
        <end position="225"/>
    </location>
</feature>
<dbReference type="EMBL" id="FUEG01000035">
    <property type="protein sequence ID" value="SJL16491.1"/>
    <property type="molecule type" value="Genomic_DNA"/>
</dbReference>
<gene>
    <name evidence="2" type="ORF">ARMOST_20017</name>
</gene>
<protein>
    <submittedName>
        <fullName evidence="2">Uncharacterized protein</fullName>
    </submittedName>
</protein>
<dbReference type="AlphaFoldDB" id="A0A284S670"/>
<accession>A0A284S670</accession>
<evidence type="ECO:0000313" key="2">
    <source>
        <dbReference type="EMBL" id="SJL16491.1"/>
    </source>
</evidence>
<proteinExistence type="predicted"/>
<dbReference type="Proteomes" id="UP000219338">
    <property type="component" value="Unassembled WGS sequence"/>
</dbReference>
<organism evidence="2 3">
    <name type="scientific">Armillaria ostoyae</name>
    <name type="common">Armillaria root rot fungus</name>
    <dbReference type="NCBI Taxonomy" id="47428"/>
    <lineage>
        <taxon>Eukaryota</taxon>
        <taxon>Fungi</taxon>
        <taxon>Dikarya</taxon>
        <taxon>Basidiomycota</taxon>
        <taxon>Agaricomycotina</taxon>
        <taxon>Agaricomycetes</taxon>
        <taxon>Agaricomycetidae</taxon>
        <taxon>Agaricales</taxon>
        <taxon>Marasmiineae</taxon>
        <taxon>Physalacriaceae</taxon>
        <taxon>Armillaria</taxon>
    </lineage>
</organism>